<feature type="region of interest" description="Disordered" evidence="3">
    <location>
        <begin position="528"/>
        <end position="557"/>
    </location>
</feature>
<feature type="compositionally biased region" description="Polar residues" evidence="3">
    <location>
        <begin position="1"/>
        <end position="10"/>
    </location>
</feature>
<keyword evidence="2" id="KW-0378">Hydrolase</keyword>
<dbReference type="Pfam" id="PF00388">
    <property type="entry name" value="PI-PLC-X"/>
    <property type="match status" value="1"/>
</dbReference>
<evidence type="ECO:0000256" key="2">
    <source>
        <dbReference type="RuleBase" id="RU361133"/>
    </source>
</evidence>
<evidence type="ECO:0000259" key="4">
    <source>
        <dbReference type="PROSITE" id="PS50004"/>
    </source>
</evidence>
<dbReference type="GO" id="GO:0004435">
    <property type="term" value="F:phosphatidylinositol-4,5-bisphosphate phospholipase C activity"/>
    <property type="evidence" value="ECO:0007669"/>
    <property type="project" value="UniProtKB-EC"/>
</dbReference>
<dbReference type="SUPFAM" id="SSF49562">
    <property type="entry name" value="C2 domain (Calcium/lipid-binding domain, CaLB)"/>
    <property type="match status" value="1"/>
</dbReference>
<protein>
    <recommendedName>
        <fullName evidence="2">Phosphoinositide phospholipase C</fullName>
        <ecNumber evidence="2">3.1.4.11</ecNumber>
    </recommendedName>
</protein>
<dbReference type="PANTHER" id="PTHR10336:SF82">
    <property type="entry name" value="PHOSPHOINOSITIDE PHOSPHOLIPASE C"/>
    <property type="match status" value="1"/>
</dbReference>
<gene>
    <name evidence="6" type="ORF">BDY21DRAFT_281489</name>
</gene>
<feature type="domain" description="PI-PLC Y-box" evidence="5">
    <location>
        <begin position="359"/>
        <end position="468"/>
    </location>
</feature>
<dbReference type="CDD" id="cd00275">
    <property type="entry name" value="C2_PLC_like"/>
    <property type="match status" value="1"/>
</dbReference>
<evidence type="ECO:0000256" key="1">
    <source>
        <dbReference type="ARBA" id="ARBA00023224"/>
    </source>
</evidence>
<dbReference type="PANTHER" id="PTHR10336">
    <property type="entry name" value="PHOSPHOINOSITIDE-SPECIFIC PHOSPHOLIPASE C FAMILY PROTEIN"/>
    <property type="match status" value="1"/>
</dbReference>
<dbReference type="GO" id="GO:0051209">
    <property type="term" value="P:release of sequestered calcium ion into cytosol"/>
    <property type="evidence" value="ECO:0007669"/>
    <property type="project" value="TreeGrafter"/>
</dbReference>
<dbReference type="Gene3D" id="2.60.40.150">
    <property type="entry name" value="C2 domain"/>
    <property type="match status" value="1"/>
</dbReference>
<accession>A0A6A6P7Q3</accession>
<dbReference type="InterPro" id="IPR035892">
    <property type="entry name" value="C2_domain_sf"/>
</dbReference>
<evidence type="ECO:0000259" key="5">
    <source>
        <dbReference type="PROSITE" id="PS50008"/>
    </source>
</evidence>
<dbReference type="PRINTS" id="PR00390">
    <property type="entry name" value="PHPHLIPASEC"/>
</dbReference>
<feature type="compositionally biased region" description="Basic and acidic residues" evidence="3">
    <location>
        <begin position="528"/>
        <end position="550"/>
    </location>
</feature>
<feature type="region of interest" description="Disordered" evidence="3">
    <location>
        <begin position="1"/>
        <end position="25"/>
    </location>
</feature>
<dbReference type="PROSITE" id="PS50007">
    <property type="entry name" value="PIPLC_X_DOMAIN"/>
    <property type="match status" value="1"/>
</dbReference>
<reference evidence="6" key="1">
    <citation type="journal article" date="2020" name="Stud. Mycol.">
        <title>101 Dothideomycetes genomes: a test case for predicting lifestyles and emergence of pathogens.</title>
        <authorList>
            <person name="Haridas S."/>
            <person name="Albert R."/>
            <person name="Binder M."/>
            <person name="Bloem J."/>
            <person name="Labutti K."/>
            <person name="Salamov A."/>
            <person name="Andreopoulos B."/>
            <person name="Baker S."/>
            <person name="Barry K."/>
            <person name="Bills G."/>
            <person name="Bluhm B."/>
            <person name="Cannon C."/>
            <person name="Castanera R."/>
            <person name="Culley D."/>
            <person name="Daum C."/>
            <person name="Ezra D."/>
            <person name="Gonzalez J."/>
            <person name="Henrissat B."/>
            <person name="Kuo A."/>
            <person name="Liang C."/>
            <person name="Lipzen A."/>
            <person name="Lutzoni F."/>
            <person name="Magnuson J."/>
            <person name="Mondo S."/>
            <person name="Nolan M."/>
            <person name="Ohm R."/>
            <person name="Pangilinan J."/>
            <person name="Park H.-J."/>
            <person name="Ramirez L."/>
            <person name="Alfaro M."/>
            <person name="Sun H."/>
            <person name="Tritt A."/>
            <person name="Yoshinaga Y."/>
            <person name="Zwiers L.-H."/>
            <person name="Turgeon B."/>
            <person name="Goodwin S."/>
            <person name="Spatafora J."/>
            <person name="Crous P."/>
            <person name="Grigoriev I."/>
        </authorList>
    </citation>
    <scope>NUCLEOTIDE SEQUENCE</scope>
    <source>
        <strain evidence="6">ATCC 16933</strain>
    </source>
</reference>
<dbReference type="Proteomes" id="UP000799766">
    <property type="component" value="Unassembled WGS sequence"/>
</dbReference>
<feature type="compositionally biased region" description="Basic and acidic residues" evidence="3">
    <location>
        <begin position="319"/>
        <end position="330"/>
    </location>
</feature>
<organism evidence="6 7">
    <name type="scientific">Lineolata rhizophorae</name>
    <dbReference type="NCBI Taxonomy" id="578093"/>
    <lineage>
        <taxon>Eukaryota</taxon>
        <taxon>Fungi</taxon>
        <taxon>Dikarya</taxon>
        <taxon>Ascomycota</taxon>
        <taxon>Pezizomycotina</taxon>
        <taxon>Dothideomycetes</taxon>
        <taxon>Dothideomycetes incertae sedis</taxon>
        <taxon>Lineolatales</taxon>
        <taxon>Lineolataceae</taxon>
        <taxon>Lineolata</taxon>
    </lineage>
</organism>
<dbReference type="InterPro" id="IPR001711">
    <property type="entry name" value="PLipase_C_Pinositol-sp_Y"/>
</dbReference>
<dbReference type="AlphaFoldDB" id="A0A6A6P7Q3"/>
<name>A0A6A6P7Q3_9PEZI</name>
<feature type="region of interest" description="Disordered" evidence="3">
    <location>
        <begin position="312"/>
        <end position="352"/>
    </location>
</feature>
<dbReference type="EMBL" id="MU001674">
    <property type="protein sequence ID" value="KAF2459858.1"/>
    <property type="molecule type" value="Genomic_DNA"/>
</dbReference>
<dbReference type="InterPro" id="IPR017946">
    <property type="entry name" value="PLC-like_Pdiesterase_TIM-brl"/>
</dbReference>
<dbReference type="SMART" id="SM00148">
    <property type="entry name" value="PLCXc"/>
    <property type="match status" value="1"/>
</dbReference>
<dbReference type="CDD" id="cd08598">
    <property type="entry name" value="PI-PLC1c_yeast"/>
    <property type="match status" value="1"/>
</dbReference>
<dbReference type="InterPro" id="IPR000909">
    <property type="entry name" value="PLipase_C_PInositol-sp_X_dom"/>
</dbReference>
<dbReference type="Pfam" id="PF00387">
    <property type="entry name" value="PI-PLC-Y"/>
    <property type="match status" value="1"/>
</dbReference>
<dbReference type="GO" id="GO:0048015">
    <property type="term" value="P:phosphatidylinositol-mediated signaling"/>
    <property type="evidence" value="ECO:0007669"/>
    <property type="project" value="TreeGrafter"/>
</dbReference>
<evidence type="ECO:0000313" key="6">
    <source>
        <dbReference type="EMBL" id="KAF2459858.1"/>
    </source>
</evidence>
<proteinExistence type="predicted"/>
<evidence type="ECO:0000313" key="7">
    <source>
        <dbReference type="Proteomes" id="UP000799766"/>
    </source>
</evidence>
<keyword evidence="2" id="KW-0442">Lipid degradation</keyword>
<keyword evidence="7" id="KW-1185">Reference proteome</keyword>
<dbReference type="InterPro" id="IPR001192">
    <property type="entry name" value="PI-PLC_fam"/>
</dbReference>
<sequence length="641" mass="71203">MSVRPASSGQEARGPVSASLQAGGGVPEVQRGSARVVQSFSAVVANYIQSVQKSIEAKYDLSGHPDNLTKFLIEEQGVPEDASLDTTPRSFIEYLTSPSASAIGPIPPQDLSYPISNYFISSSHNTYLTGNQLSSDSSTEAYKNVLLRGCRCVEIDVWDGESPPSSPQPDSPGSDSKSGLREKLGFFKKSKKTPSEAPKSQGTKEDTIEPWRSNTSERAEPRVLHGYTATKEIPFRDVCKTIRDYAFVASKCPVIVSLEVHTSHEQQEIMVEIMETAWKGLLVDAPTSTDDPENLPLPSPAELMNKILIKVKYSPKPPPEPKPEPKKLEPIDTSSSSSSSSDDEAPAERAAKPKIIQALSKLGIYTKSYHFKDFDAPEAKIPTHIFSLSERALLEVHEQVPHKLFEHNKHFLMRTYPHGLRVTSSNIDPVAHWKKGVQIAALNWQKIDAGTMLNEAMFAYTSGWVLKPRTYLSLPPAEGMQVMPTIKMLRLRVTFFAGQDIPLPLDEDKAKDFNAYVKCEIHVEPPGGKTKEQVKTNRNNDEAEYKERTKTAKAGQSPDLGGEVIQFEGITVDEPTLTFVRFKVIDDNMFRDELAAWACYRLDRLRPGYRFIHLYDANGVLSKGVLFVKVQKWLEDVSGAH</sequence>
<dbReference type="Gene3D" id="3.20.20.190">
    <property type="entry name" value="Phosphatidylinositol (PI) phosphodiesterase"/>
    <property type="match status" value="1"/>
</dbReference>
<evidence type="ECO:0000256" key="3">
    <source>
        <dbReference type="SAM" id="MobiDB-lite"/>
    </source>
</evidence>
<feature type="region of interest" description="Disordered" evidence="3">
    <location>
        <begin position="158"/>
        <end position="223"/>
    </location>
</feature>
<dbReference type="PROSITE" id="PS50004">
    <property type="entry name" value="C2"/>
    <property type="match status" value="1"/>
</dbReference>
<dbReference type="InterPro" id="IPR000008">
    <property type="entry name" value="C2_dom"/>
</dbReference>
<dbReference type="PROSITE" id="PS50008">
    <property type="entry name" value="PIPLC_Y_DOMAIN"/>
    <property type="match status" value="1"/>
</dbReference>
<dbReference type="SMART" id="SM00149">
    <property type="entry name" value="PLCYc"/>
    <property type="match status" value="1"/>
</dbReference>
<keyword evidence="1" id="KW-0807">Transducer</keyword>
<dbReference type="EC" id="3.1.4.11" evidence="2"/>
<comment type="catalytic activity">
    <reaction evidence="2">
        <text>a 1,2-diacyl-sn-glycero-3-phospho-(1D-myo-inositol-4,5-bisphosphate) + H2O = 1D-myo-inositol 1,4,5-trisphosphate + a 1,2-diacyl-sn-glycerol + H(+)</text>
        <dbReference type="Rhea" id="RHEA:33179"/>
        <dbReference type="ChEBI" id="CHEBI:15377"/>
        <dbReference type="ChEBI" id="CHEBI:15378"/>
        <dbReference type="ChEBI" id="CHEBI:17815"/>
        <dbReference type="ChEBI" id="CHEBI:58456"/>
        <dbReference type="ChEBI" id="CHEBI:203600"/>
        <dbReference type="EC" id="3.1.4.11"/>
    </reaction>
</comment>
<dbReference type="OrthoDB" id="269822at2759"/>
<keyword evidence="2" id="KW-0443">Lipid metabolism</keyword>
<dbReference type="GO" id="GO:0016042">
    <property type="term" value="P:lipid catabolic process"/>
    <property type="evidence" value="ECO:0007669"/>
    <property type="project" value="UniProtKB-KW"/>
</dbReference>
<dbReference type="SUPFAM" id="SSF51695">
    <property type="entry name" value="PLC-like phosphodiesterases"/>
    <property type="match status" value="1"/>
</dbReference>
<feature type="compositionally biased region" description="Basic and acidic residues" evidence="3">
    <location>
        <begin position="202"/>
        <end position="223"/>
    </location>
</feature>
<feature type="domain" description="C2" evidence="4">
    <location>
        <begin position="468"/>
        <end position="616"/>
    </location>
</feature>